<evidence type="ECO:0000313" key="3">
    <source>
        <dbReference type="Proteomes" id="UP001165122"/>
    </source>
</evidence>
<accession>A0A9W7KVB8</accession>
<dbReference type="Gene3D" id="1.10.238.10">
    <property type="entry name" value="EF-hand"/>
    <property type="match status" value="1"/>
</dbReference>
<feature type="compositionally biased region" description="Acidic residues" evidence="1">
    <location>
        <begin position="66"/>
        <end position="77"/>
    </location>
</feature>
<feature type="compositionally biased region" description="Polar residues" evidence="1">
    <location>
        <begin position="1132"/>
        <end position="1141"/>
    </location>
</feature>
<protein>
    <recommendedName>
        <fullName evidence="4">Calmodulin</fullName>
    </recommendedName>
</protein>
<feature type="region of interest" description="Disordered" evidence="1">
    <location>
        <begin position="918"/>
        <end position="947"/>
    </location>
</feature>
<evidence type="ECO:0008006" key="4">
    <source>
        <dbReference type="Google" id="ProtNLM"/>
    </source>
</evidence>
<feature type="region of interest" description="Disordered" evidence="1">
    <location>
        <begin position="1089"/>
        <end position="1141"/>
    </location>
</feature>
<organism evidence="2 3">
    <name type="scientific">Triparma laevis f. longispina</name>
    <dbReference type="NCBI Taxonomy" id="1714387"/>
    <lineage>
        <taxon>Eukaryota</taxon>
        <taxon>Sar</taxon>
        <taxon>Stramenopiles</taxon>
        <taxon>Ochrophyta</taxon>
        <taxon>Bolidophyceae</taxon>
        <taxon>Parmales</taxon>
        <taxon>Triparmaceae</taxon>
        <taxon>Triparma</taxon>
    </lineage>
</organism>
<feature type="region of interest" description="Disordered" evidence="1">
    <location>
        <begin position="409"/>
        <end position="436"/>
    </location>
</feature>
<gene>
    <name evidence="2" type="ORF">TrLO_g13023</name>
</gene>
<feature type="compositionally biased region" description="Polar residues" evidence="1">
    <location>
        <begin position="36"/>
        <end position="54"/>
    </location>
</feature>
<dbReference type="Proteomes" id="UP001165122">
    <property type="component" value="Unassembled WGS sequence"/>
</dbReference>
<feature type="compositionally biased region" description="Basic residues" evidence="1">
    <location>
        <begin position="238"/>
        <end position="250"/>
    </location>
</feature>
<reference evidence="3" key="1">
    <citation type="journal article" date="2023" name="Commun. Biol.">
        <title>Genome analysis of Parmales, the sister group of diatoms, reveals the evolutionary specialization of diatoms from phago-mixotrophs to photoautotrophs.</title>
        <authorList>
            <person name="Ban H."/>
            <person name="Sato S."/>
            <person name="Yoshikawa S."/>
            <person name="Yamada K."/>
            <person name="Nakamura Y."/>
            <person name="Ichinomiya M."/>
            <person name="Sato N."/>
            <person name="Blanc-Mathieu R."/>
            <person name="Endo H."/>
            <person name="Kuwata A."/>
            <person name="Ogata H."/>
        </authorList>
    </citation>
    <scope>NUCLEOTIDE SEQUENCE [LARGE SCALE GENOMIC DNA]</scope>
    <source>
        <strain evidence="3">NIES 3700</strain>
    </source>
</reference>
<feature type="region of interest" description="Disordered" evidence="1">
    <location>
        <begin position="1"/>
        <end position="262"/>
    </location>
</feature>
<feature type="compositionally biased region" description="Polar residues" evidence="1">
    <location>
        <begin position="89"/>
        <end position="108"/>
    </location>
</feature>
<feature type="region of interest" description="Disordered" evidence="1">
    <location>
        <begin position="287"/>
        <end position="343"/>
    </location>
</feature>
<feature type="compositionally biased region" description="Low complexity" evidence="1">
    <location>
        <begin position="1095"/>
        <end position="1106"/>
    </location>
</feature>
<feature type="compositionally biased region" description="Pro residues" evidence="1">
    <location>
        <begin position="14"/>
        <end position="27"/>
    </location>
</feature>
<feature type="compositionally biased region" description="Polar residues" evidence="1">
    <location>
        <begin position="968"/>
        <end position="987"/>
    </location>
</feature>
<feature type="compositionally biased region" description="Gly residues" evidence="1">
    <location>
        <begin position="924"/>
        <end position="938"/>
    </location>
</feature>
<dbReference type="SUPFAM" id="SSF47473">
    <property type="entry name" value="EF-hand"/>
    <property type="match status" value="1"/>
</dbReference>
<dbReference type="AlphaFoldDB" id="A0A9W7KVB8"/>
<feature type="compositionally biased region" description="Acidic residues" evidence="1">
    <location>
        <begin position="206"/>
        <end position="221"/>
    </location>
</feature>
<feature type="compositionally biased region" description="Low complexity" evidence="1">
    <location>
        <begin position="417"/>
        <end position="433"/>
    </location>
</feature>
<proteinExistence type="predicted"/>
<feature type="compositionally biased region" description="Basic and acidic residues" evidence="1">
    <location>
        <begin position="184"/>
        <end position="199"/>
    </location>
</feature>
<feature type="compositionally biased region" description="Basic and acidic residues" evidence="1">
    <location>
        <begin position="143"/>
        <end position="154"/>
    </location>
</feature>
<feature type="region of interest" description="Disordered" evidence="1">
    <location>
        <begin position="961"/>
        <end position="1059"/>
    </location>
</feature>
<evidence type="ECO:0000256" key="1">
    <source>
        <dbReference type="SAM" id="MobiDB-lite"/>
    </source>
</evidence>
<dbReference type="InterPro" id="IPR011992">
    <property type="entry name" value="EF-hand-dom_pair"/>
</dbReference>
<name>A0A9W7KVB8_9STRA</name>
<dbReference type="EMBL" id="BRXW01000178">
    <property type="protein sequence ID" value="GMI12635.1"/>
    <property type="molecule type" value="Genomic_DNA"/>
</dbReference>
<keyword evidence="3" id="KW-1185">Reference proteome</keyword>
<feature type="compositionally biased region" description="Basic and acidic residues" evidence="1">
    <location>
        <begin position="296"/>
        <end position="309"/>
    </location>
</feature>
<comment type="caution">
    <text evidence="2">The sequence shown here is derived from an EMBL/GenBank/DDBJ whole genome shotgun (WGS) entry which is preliminary data.</text>
</comment>
<sequence length="1141" mass="126256">MPCFPFLGNGRPAIAPPPIVPESPSPLPNAAENEDNPISGTPGQQTNSQTLSGQPPSPLPPIDVENSGESEGVELMEDSLAYSLHSVGDMNNNGSLTGLDNGLDNGTQEMPHYGGSNVSREEAEQEGEEEEEETPLLNPVAHPNDHRDDSRLPEPDEEEDAPYNDENMDPLQALIPQGEGGADPDTHDTQGMHDTHDTKQNQPYQEQEEDVPNSSSEEEDAPQNPHSDPSSAPPPHPHLTRKHHHLRKKLDRQSRSIRLGMRSTSPLGLTLFDMDDRDITFSRQVFSGELSGGRGDSPHNQRREMDLRRRSARQNDTQNEHVANGGNGGNNDIYNPGNLRPDSNPGVVTFSHLKDTSTRPMSAHQVTFAGDGMRGDGMHADLEDEMRRHDLEGYAAPTLDLNIHQTHSDLNSQHYDSSNLSNPHNLPPNQNNLRPTSAHSRVQRFNFQQKNPLSTSPLHTHPSEDDDLDAIYEDDHNDFVETDLDHVWFRESTSDTPVTPEFDAGTPLISISESDNEGVLVNEGAEYKRFDGKGNMGNTWTKLPNQGILIHKSSSRTTSGVESGKEDVNKNSSPNYDDVIIALRDMIKNRRRTTRKPLSTIYNHFDRRNCGQFDARDLAEALYDLRLQSDEETARTVIAEMAINSTQHNRVSYAEFCVFIDDADHDQFFSLLASVLAKRRVSSFLALMSSNRETIGECLDGERSLFAAFNFRTAMTHREFAMGLMRLGLPSLSEQDILRLTRRFDVYGDGVVSVTKFVRAISSSTYWKQSTQTIEHHVECNEEALRPRGENMTLDVVNSALSLGIRVSSDAGMLWIVYEMLDSSLPPNWDSYMVTEKDAYGEDLAGSNEKYTVYVYSVNGKLISEGLEHPLAPHFRRIVKDHYLRSMYKGGGGDGGGGPDSPVVEEVLEAEVLTPEKGVEQQGQGQGQGYGQGQGQGSGQFTQESNYNNNTSTQLIHMGASHIKKTRPTSATNRPTSSSQMSVNNRASRGERPTSAQQPSQIVGKRTFKNRRLNRPSSAKVNQHKHFQQDPLQSITRSTRKPTSRPASAHARVGGHISVGNVIKPQTSLMSSTSNVEIAGIIATSLGLGDKEPYSKLSGKKSNGLKVTRSSVGASTRKEDRKEKKDSRRGQIKSNNDLVFF</sequence>
<feature type="compositionally biased region" description="Basic and acidic residues" evidence="1">
    <location>
        <begin position="1116"/>
        <end position="1129"/>
    </location>
</feature>
<feature type="compositionally biased region" description="Acidic residues" evidence="1">
    <location>
        <begin position="155"/>
        <end position="168"/>
    </location>
</feature>
<dbReference type="OrthoDB" id="207283at2759"/>
<feature type="compositionally biased region" description="Acidic residues" evidence="1">
    <location>
        <begin position="123"/>
        <end position="134"/>
    </location>
</feature>
<evidence type="ECO:0000313" key="2">
    <source>
        <dbReference type="EMBL" id="GMI12635.1"/>
    </source>
</evidence>